<evidence type="ECO:0000256" key="3">
    <source>
        <dbReference type="ARBA" id="ARBA00011458"/>
    </source>
</evidence>
<dbReference type="SUPFAM" id="SSF56047">
    <property type="entry name" value="Ribosomal protein S8"/>
    <property type="match status" value="1"/>
</dbReference>
<dbReference type="Pfam" id="PF00410">
    <property type="entry name" value="Ribosomal_S8"/>
    <property type="match status" value="1"/>
</dbReference>
<dbReference type="OrthoDB" id="5670at2157"/>
<evidence type="ECO:0000313" key="10">
    <source>
        <dbReference type="EMBL" id="ENN96183.1"/>
    </source>
</evidence>
<dbReference type="PATRIC" id="fig|1069083.5.peg.781"/>
<evidence type="ECO:0000256" key="8">
    <source>
        <dbReference type="HAMAP-Rule" id="MF_01302"/>
    </source>
</evidence>
<proteinExistence type="inferred from homology"/>
<keyword evidence="11" id="KW-1185">Reference proteome</keyword>
<dbReference type="HAMAP" id="MF_01302_A">
    <property type="entry name" value="Ribosomal_uS8_A"/>
    <property type="match status" value="1"/>
</dbReference>
<evidence type="ECO:0000256" key="9">
    <source>
        <dbReference type="RuleBase" id="RU003660"/>
    </source>
</evidence>
<dbReference type="GO" id="GO:0003735">
    <property type="term" value="F:structural constituent of ribosome"/>
    <property type="evidence" value="ECO:0007669"/>
    <property type="project" value="InterPro"/>
</dbReference>
<dbReference type="FunFam" id="3.30.1370.30:FF:000001">
    <property type="entry name" value="40S ribosomal protein S15a"/>
    <property type="match status" value="1"/>
</dbReference>
<reference evidence="10 11" key="1">
    <citation type="journal article" date="2013" name="Genome Announc.">
        <title>Draft Genome Sequence of a Highly Flagellated, Fast-Swimming Archaeon, Methanocaldococcus villosus Strain KIN24-T80 (DSM 22612).</title>
        <authorList>
            <person name="Thennarasu S."/>
            <person name="Polireddy D."/>
            <person name="Antony A."/>
            <person name="Yada M.R."/>
            <person name="Algarawi S."/>
            <person name="Sivakumar N."/>
        </authorList>
    </citation>
    <scope>NUCLEOTIDE SEQUENCE [LARGE SCALE GENOMIC DNA]</scope>
    <source>
        <strain evidence="10 11">KIN24-T80</strain>
    </source>
</reference>
<keyword evidence="7 8" id="KW-0687">Ribonucleoprotein</keyword>
<dbReference type="GO" id="GO:0005840">
    <property type="term" value="C:ribosome"/>
    <property type="evidence" value="ECO:0007669"/>
    <property type="project" value="UniProtKB-KW"/>
</dbReference>
<dbReference type="NCBIfam" id="NF003115">
    <property type="entry name" value="PRK04034.1"/>
    <property type="match status" value="1"/>
</dbReference>
<keyword evidence="5 8" id="KW-0694">RNA-binding</keyword>
<evidence type="ECO:0000313" key="11">
    <source>
        <dbReference type="Proteomes" id="UP000053695"/>
    </source>
</evidence>
<gene>
    <name evidence="10" type="primary">rps8p</name>
    <name evidence="8" type="synonym">rps8</name>
    <name evidence="10" type="ORF">J422_03983</name>
</gene>
<dbReference type="Gene3D" id="3.30.1490.10">
    <property type="match status" value="1"/>
</dbReference>
<dbReference type="PROSITE" id="PS00053">
    <property type="entry name" value="RIBOSOMAL_S8"/>
    <property type="match status" value="1"/>
</dbReference>
<dbReference type="AlphaFoldDB" id="N6V1M3"/>
<protein>
    <recommendedName>
        <fullName evidence="8">Small ribosomal subunit protein uS8</fullName>
    </recommendedName>
</protein>
<dbReference type="Gene3D" id="3.30.1370.30">
    <property type="match status" value="1"/>
</dbReference>
<comment type="similarity">
    <text evidence="2 8 9">Belongs to the universal ribosomal protein uS8 family.</text>
</comment>
<dbReference type="GO" id="GO:0006412">
    <property type="term" value="P:translation"/>
    <property type="evidence" value="ECO:0007669"/>
    <property type="project" value="UniProtKB-UniRule"/>
</dbReference>
<dbReference type="InterPro" id="IPR000630">
    <property type="entry name" value="Ribosomal_uS8"/>
</dbReference>
<evidence type="ECO:0000256" key="6">
    <source>
        <dbReference type="ARBA" id="ARBA00022980"/>
    </source>
</evidence>
<evidence type="ECO:0000256" key="5">
    <source>
        <dbReference type="ARBA" id="ARBA00022884"/>
    </source>
</evidence>
<dbReference type="InterPro" id="IPR047863">
    <property type="entry name" value="Ribosomal_uS8_CS"/>
</dbReference>
<dbReference type="InterPro" id="IPR035987">
    <property type="entry name" value="Ribosomal_uS8_sf"/>
</dbReference>
<dbReference type="PANTHER" id="PTHR11758">
    <property type="entry name" value="40S RIBOSOMAL PROTEIN S15A"/>
    <property type="match status" value="1"/>
</dbReference>
<evidence type="ECO:0000256" key="4">
    <source>
        <dbReference type="ARBA" id="ARBA00022730"/>
    </source>
</evidence>
<comment type="function">
    <text evidence="1 8">One of the primary rRNA binding proteins, it binds directly to 16S rRNA central domain where it helps coordinate assembly of the platform of the 30S subunit.</text>
</comment>
<dbReference type="RefSeq" id="WP_004591412.1">
    <property type="nucleotide sequence ID" value="NZ_APMM01000024.1"/>
</dbReference>
<dbReference type="EMBL" id="APMM01000024">
    <property type="protein sequence ID" value="ENN96183.1"/>
    <property type="molecule type" value="Genomic_DNA"/>
</dbReference>
<comment type="subunit">
    <text evidence="3 8">Part of the 30S ribosomal subunit.</text>
</comment>
<sequence length="130" mass="14501">MSLMDPLANALNHLSNCEKVGKKVAYIKPASKLIGRVLKVMQDYGYIGQFEFIDDGKAGVFKVELIGKINKCGAIKPRFPVKKMGYEKFEKRYLPARDFGILIVSTTQGVMSHEEAKKKGLGGRLLAYVF</sequence>
<accession>N6V1M3</accession>
<dbReference type="GO" id="GO:0019843">
    <property type="term" value="F:rRNA binding"/>
    <property type="evidence" value="ECO:0007669"/>
    <property type="project" value="UniProtKB-UniRule"/>
</dbReference>
<evidence type="ECO:0000256" key="2">
    <source>
        <dbReference type="ARBA" id="ARBA00006471"/>
    </source>
</evidence>
<organism evidence="10 11">
    <name type="scientific">Methanocaldococcus villosus KIN24-T80</name>
    <dbReference type="NCBI Taxonomy" id="1069083"/>
    <lineage>
        <taxon>Archaea</taxon>
        <taxon>Methanobacteriati</taxon>
        <taxon>Methanobacteriota</taxon>
        <taxon>Methanomada group</taxon>
        <taxon>Methanococci</taxon>
        <taxon>Methanococcales</taxon>
        <taxon>Methanocaldococcaceae</taxon>
        <taxon>Methanocaldococcus</taxon>
    </lineage>
</organism>
<dbReference type="FunFam" id="3.30.1490.10:FF:000002">
    <property type="entry name" value="40S ribosomal protein S15a"/>
    <property type="match status" value="1"/>
</dbReference>
<evidence type="ECO:0000256" key="7">
    <source>
        <dbReference type="ARBA" id="ARBA00023274"/>
    </source>
</evidence>
<dbReference type="STRING" id="1069083.GCA_000371805_00426"/>
<keyword evidence="4 8" id="KW-0699">rRNA-binding</keyword>
<comment type="caution">
    <text evidence="10">The sequence shown here is derived from an EMBL/GenBank/DDBJ whole genome shotgun (WGS) entry which is preliminary data.</text>
</comment>
<name>N6V1M3_9EURY</name>
<keyword evidence="6 8" id="KW-0689">Ribosomal protein</keyword>
<dbReference type="GO" id="GO:1990904">
    <property type="term" value="C:ribonucleoprotein complex"/>
    <property type="evidence" value="ECO:0007669"/>
    <property type="project" value="UniProtKB-KW"/>
</dbReference>
<evidence type="ECO:0000256" key="1">
    <source>
        <dbReference type="ARBA" id="ARBA00002569"/>
    </source>
</evidence>
<dbReference type="Proteomes" id="UP000053695">
    <property type="component" value="Unassembled WGS sequence"/>
</dbReference>